<keyword evidence="2" id="KW-1185">Reference proteome</keyword>
<sequence length="67" mass="7490">MLFSTPVKYGNSSQPRSYIPTVLEEVKPEFLPPEEAPGHDGRAMMVATLKLRIEDNIVRVTGHHGML</sequence>
<reference evidence="1 2" key="1">
    <citation type="submission" date="2019-02" db="EMBL/GenBank/DDBJ databases">
        <title>Genome sequencing of the rare red list fungi Bondarzewia mesenterica.</title>
        <authorList>
            <person name="Buettner E."/>
            <person name="Kellner H."/>
        </authorList>
    </citation>
    <scope>NUCLEOTIDE SEQUENCE [LARGE SCALE GENOMIC DNA]</scope>
    <source>
        <strain evidence="1 2">DSM 108281</strain>
    </source>
</reference>
<protein>
    <submittedName>
        <fullName evidence="1">Uncharacterized protein</fullName>
    </submittedName>
</protein>
<gene>
    <name evidence="1" type="ORF">EW146_g4059</name>
</gene>
<name>A0A4S4LVL4_9AGAM</name>
<organism evidence="1 2">
    <name type="scientific">Bondarzewia mesenterica</name>
    <dbReference type="NCBI Taxonomy" id="1095465"/>
    <lineage>
        <taxon>Eukaryota</taxon>
        <taxon>Fungi</taxon>
        <taxon>Dikarya</taxon>
        <taxon>Basidiomycota</taxon>
        <taxon>Agaricomycotina</taxon>
        <taxon>Agaricomycetes</taxon>
        <taxon>Russulales</taxon>
        <taxon>Bondarzewiaceae</taxon>
        <taxon>Bondarzewia</taxon>
    </lineage>
</organism>
<evidence type="ECO:0000313" key="1">
    <source>
        <dbReference type="EMBL" id="THH16596.1"/>
    </source>
</evidence>
<dbReference type="AlphaFoldDB" id="A0A4S4LVL4"/>
<dbReference type="OrthoDB" id="440424at2759"/>
<evidence type="ECO:0000313" key="2">
    <source>
        <dbReference type="Proteomes" id="UP000310158"/>
    </source>
</evidence>
<proteinExistence type="predicted"/>
<dbReference type="EMBL" id="SGPL01000150">
    <property type="protein sequence ID" value="THH16596.1"/>
    <property type="molecule type" value="Genomic_DNA"/>
</dbReference>
<comment type="caution">
    <text evidence="1">The sequence shown here is derived from an EMBL/GenBank/DDBJ whole genome shotgun (WGS) entry which is preliminary data.</text>
</comment>
<dbReference type="Proteomes" id="UP000310158">
    <property type="component" value="Unassembled WGS sequence"/>
</dbReference>
<accession>A0A4S4LVL4</accession>